<dbReference type="AlphaFoldDB" id="A0A4U8UT25"/>
<accession>A0A4U8UT25</accession>
<feature type="transmembrane region" description="Helical" evidence="1">
    <location>
        <begin position="12"/>
        <end position="32"/>
    </location>
</feature>
<organism evidence="2 3">
    <name type="scientific">Steinernema carpocapsae</name>
    <name type="common">Entomopathogenic nematode</name>
    <dbReference type="NCBI Taxonomy" id="34508"/>
    <lineage>
        <taxon>Eukaryota</taxon>
        <taxon>Metazoa</taxon>
        <taxon>Ecdysozoa</taxon>
        <taxon>Nematoda</taxon>
        <taxon>Chromadorea</taxon>
        <taxon>Rhabditida</taxon>
        <taxon>Tylenchina</taxon>
        <taxon>Panagrolaimomorpha</taxon>
        <taxon>Strongyloidoidea</taxon>
        <taxon>Steinernematidae</taxon>
        <taxon>Steinernema</taxon>
    </lineage>
</organism>
<dbReference type="Proteomes" id="UP000298663">
    <property type="component" value="Chromosome X"/>
</dbReference>
<reference evidence="2 3" key="1">
    <citation type="journal article" date="2015" name="Genome Biol.">
        <title>Comparative genomics of Steinernema reveals deeply conserved gene regulatory networks.</title>
        <authorList>
            <person name="Dillman A.R."/>
            <person name="Macchietto M."/>
            <person name="Porter C.F."/>
            <person name="Rogers A."/>
            <person name="Williams B."/>
            <person name="Antoshechkin I."/>
            <person name="Lee M.M."/>
            <person name="Goodwin Z."/>
            <person name="Lu X."/>
            <person name="Lewis E.E."/>
            <person name="Goodrich-Blair H."/>
            <person name="Stock S.P."/>
            <person name="Adams B.J."/>
            <person name="Sternberg P.W."/>
            <person name="Mortazavi A."/>
        </authorList>
    </citation>
    <scope>NUCLEOTIDE SEQUENCE [LARGE SCALE GENOMIC DNA]</scope>
    <source>
        <strain evidence="2 3">ALL</strain>
    </source>
</reference>
<dbReference type="EMBL" id="AZBU02000001">
    <property type="protein sequence ID" value="TMS36371.1"/>
    <property type="molecule type" value="Genomic_DNA"/>
</dbReference>
<evidence type="ECO:0000313" key="2">
    <source>
        <dbReference type="EMBL" id="TMS36371.1"/>
    </source>
</evidence>
<sequence length="96" mass="11495">MVLKRVLWIYKRIHLFTIALSFKVLGFFNVLVKVRATVKRLEYGIPKERNHRSRCYSLNLRLAAPFPYFARATHHDHRSFPMNIRRNFRPSGAFCM</sequence>
<evidence type="ECO:0000256" key="1">
    <source>
        <dbReference type="SAM" id="Phobius"/>
    </source>
</evidence>
<protein>
    <submittedName>
        <fullName evidence="2">Uncharacterized protein</fullName>
    </submittedName>
</protein>
<proteinExistence type="predicted"/>
<dbReference type="EMBL" id="CM016762">
    <property type="protein sequence ID" value="TMS36371.1"/>
    <property type="molecule type" value="Genomic_DNA"/>
</dbReference>
<keyword evidence="3" id="KW-1185">Reference proteome</keyword>
<comment type="caution">
    <text evidence="2">The sequence shown here is derived from an EMBL/GenBank/DDBJ whole genome shotgun (WGS) entry which is preliminary data.</text>
</comment>
<evidence type="ECO:0000313" key="3">
    <source>
        <dbReference type="Proteomes" id="UP000298663"/>
    </source>
</evidence>
<keyword evidence="1" id="KW-0812">Transmembrane</keyword>
<keyword evidence="1" id="KW-0472">Membrane</keyword>
<reference evidence="2 3" key="2">
    <citation type="journal article" date="2019" name="G3 (Bethesda)">
        <title>Hybrid Assembly of the Genome of the Entomopathogenic Nematode Steinernema carpocapsae Identifies the X-Chromosome.</title>
        <authorList>
            <person name="Serra L."/>
            <person name="Macchietto M."/>
            <person name="Macias-Munoz A."/>
            <person name="McGill C.J."/>
            <person name="Rodriguez I.M."/>
            <person name="Rodriguez B."/>
            <person name="Murad R."/>
            <person name="Mortazavi A."/>
        </authorList>
    </citation>
    <scope>NUCLEOTIDE SEQUENCE [LARGE SCALE GENOMIC DNA]</scope>
    <source>
        <strain evidence="2 3">ALL</strain>
    </source>
</reference>
<keyword evidence="1" id="KW-1133">Transmembrane helix</keyword>
<gene>
    <name evidence="2" type="ORF">L596_003550</name>
</gene>
<name>A0A4U8UT25_STECR</name>